<name>A0ABP7DVE7_9MICC</name>
<accession>A0ABP7DVE7</accession>
<keyword evidence="9 10" id="KW-0472">Membrane</keyword>
<evidence type="ECO:0000256" key="8">
    <source>
        <dbReference type="ARBA" id="ARBA00022989"/>
    </source>
</evidence>
<feature type="transmembrane region" description="Helical" evidence="10">
    <location>
        <begin position="409"/>
        <end position="430"/>
    </location>
</feature>
<keyword evidence="6 10" id="KW-0812">Transmembrane</keyword>
<feature type="transmembrane region" description="Helical" evidence="10">
    <location>
        <begin position="436"/>
        <end position="455"/>
    </location>
</feature>
<keyword evidence="8 10" id="KW-1133">Transmembrane helix</keyword>
<evidence type="ECO:0000256" key="5">
    <source>
        <dbReference type="ARBA" id="ARBA00022519"/>
    </source>
</evidence>
<dbReference type="PANTHER" id="PTHR43495:SF4">
    <property type="entry name" value="AROMATIC AMINO ACID TRANSPORT PROTEIN AROP"/>
    <property type="match status" value="1"/>
</dbReference>
<feature type="transmembrane region" description="Helical" evidence="10">
    <location>
        <begin position="205"/>
        <end position="227"/>
    </location>
</feature>
<evidence type="ECO:0000259" key="11">
    <source>
        <dbReference type="Pfam" id="PF00324"/>
    </source>
</evidence>
<feature type="transmembrane region" description="Helical" evidence="10">
    <location>
        <begin position="163"/>
        <end position="185"/>
    </location>
</feature>
<keyword evidence="13" id="KW-1185">Reference proteome</keyword>
<dbReference type="Proteomes" id="UP001501536">
    <property type="component" value="Unassembled WGS sequence"/>
</dbReference>
<evidence type="ECO:0000256" key="4">
    <source>
        <dbReference type="ARBA" id="ARBA00022475"/>
    </source>
</evidence>
<proteinExistence type="inferred from homology"/>
<reference evidence="13" key="1">
    <citation type="journal article" date="2019" name="Int. J. Syst. Evol. Microbiol.">
        <title>The Global Catalogue of Microorganisms (GCM) 10K type strain sequencing project: providing services to taxonomists for standard genome sequencing and annotation.</title>
        <authorList>
            <consortium name="The Broad Institute Genomics Platform"/>
            <consortium name="The Broad Institute Genome Sequencing Center for Infectious Disease"/>
            <person name="Wu L."/>
            <person name="Ma J."/>
        </authorList>
    </citation>
    <scope>NUCLEOTIDE SEQUENCE [LARGE SCALE GENOMIC DNA]</scope>
    <source>
        <strain evidence="13">JCM 16961</strain>
    </source>
</reference>
<evidence type="ECO:0000256" key="6">
    <source>
        <dbReference type="ARBA" id="ARBA00022692"/>
    </source>
</evidence>
<dbReference type="Pfam" id="PF00324">
    <property type="entry name" value="AA_permease"/>
    <property type="match status" value="1"/>
</dbReference>
<feature type="transmembrane region" description="Helical" evidence="10">
    <location>
        <begin position="48"/>
        <end position="68"/>
    </location>
</feature>
<protein>
    <submittedName>
        <fullName evidence="12">Amino acid permease</fullName>
    </submittedName>
</protein>
<dbReference type="RefSeq" id="WP_344885107.1">
    <property type="nucleotide sequence ID" value="NZ_BAABCJ010000006.1"/>
</dbReference>
<evidence type="ECO:0000313" key="12">
    <source>
        <dbReference type="EMBL" id="GAA3710020.1"/>
    </source>
</evidence>
<feature type="transmembrane region" description="Helical" evidence="10">
    <location>
        <begin position="339"/>
        <end position="361"/>
    </location>
</feature>
<gene>
    <name evidence="12" type="ORF">GCM10022377_24570</name>
</gene>
<dbReference type="EMBL" id="BAABCJ010000006">
    <property type="protein sequence ID" value="GAA3710020.1"/>
    <property type="molecule type" value="Genomic_DNA"/>
</dbReference>
<evidence type="ECO:0000256" key="1">
    <source>
        <dbReference type="ARBA" id="ARBA00004429"/>
    </source>
</evidence>
<comment type="similarity">
    <text evidence="2">Belongs to the amino acid-polyamine-organocation (APC) superfamily. Amino acid transporter (AAT) (TC 2.A.3.1) family.</text>
</comment>
<feature type="transmembrane region" description="Helical" evidence="10">
    <location>
        <begin position="133"/>
        <end position="151"/>
    </location>
</feature>
<feature type="transmembrane region" description="Helical" evidence="10">
    <location>
        <begin position="248"/>
        <end position="270"/>
    </location>
</feature>
<dbReference type="Gene3D" id="1.20.1740.10">
    <property type="entry name" value="Amino acid/polyamine transporter I"/>
    <property type="match status" value="1"/>
</dbReference>
<keyword evidence="3" id="KW-0813">Transport</keyword>
<comment type="subcellular location">
    <subcellularLocation>
        <location evidence="1">Cell inner membrane</location>
        <topology evidence="1">Multi-pass membrane protein</topology>
    </subcellularLocation>
</comment>
<dbReference type="PANTHER" id="PTHR43495">
    <property type="entry name" value="GABA PERMEASE"/>
    <property type="match status" value="1"/>
</dbReference>
<evidence type="ECO:0000256" key="9">
    <source>
        <dbReference type="ARBA" id="ARBA00023136"/>
    </source>
</evidence>
<feature type="transmembrane region" description="Helical" evidence="10">
    <location>
        <begin position="95"/>
        <end position="113"/>
    </location>
</feature>
<keyword evidence="5" id="KW-0997">Cell inner membrane</keyword>
<sequence length="481" mass="51517">MTSTTTSTPAVASQELDRKLSLRHIRFIALGSAIGTGLFYGSSETIQAAGPAVLIAYLIAGCAVYAVMRALGEMAVRHPVAGSFAQYSGRYTSPLMGFLTGWTFAFEMIIVAIADMTAAATYMKMWYPETPGWIWMVAALVLICGLNLMRVKVFGELEFWFTLIKIVTIVAMIVGGLYLIVFGISLGGFEPGPHNLFEHGGFAPFGVWGIIMSLGIVVFSFGGVETLGMTAGEAGDPARAIPQAVNTVPVRILIFYILTIGVMLCLIPWTEVGSGESPFVLVFSQLGLTAAPHIINAVVLTAALSAMNSITYAATRTMYGLAEQGHAPKAFTRISRSGVPTWPVVIVAACLVVGLFVYLLIPDQLFVIVASIATFATVFTWASILLAHHGMRTEMKRDGVVSAGFAAPLWPVLNYVTLGFMALVVLILAFTDAGRTALVVGAVWMGLLVVGYKLFIGTEGRERPVLALREELPEARRTAAE</sequence>
<feature type="transmembrane region" description="Helical" evidence="10">
    <location>
        <begin position="25"/>
        <end position="42"/>
    </location>
</feature>
<keyword evidence="4" id="KW-1003">Cell membrane</keyword>
<comment type="caution">
    <text evidence="12">The sequence shown here is derived from an EMBL/GenBank/DDBJ whole genome shotgun (WGS) entry which is preliminary data.</text>
</comment>
<evidence type="ECO:0000256" key="3">
    <source>
        <dbReference type="ARBA" id="ARBA00022448"/>
    </source>
</evidence>
<feature type="transmembrane region" description="Helical" evidence="10">
    <location>
        <begin position="290"/>
        <end position="314"/>
    </location>
</feature>
<feature type="transmembrane region" description="Helical" evidence="10">
    <location>
        <begin position="367"/>
        <end position="388"/>
    </location>
</feature>
<evidence type="ECO:0000256" key="7">
    <source>
        <dbReference type="ARBA" id="ARBA00022970"/>
    </source>
</evidence>
<dbReference type="InterPro" id="IPR004840">
    <property type="entry name" value="Amino_acid_permease_CS"/>
</dbReference>
<evidence type="ECO:0000256" key="10">
    <source>
        <dbReference type="SAM" id="Phobius"/>
    </source>
</evidence>
<organism evidence="12 13">
    <name type="scientific">Zhihengliuella alba</name>
    <dbReference type="NCBI Taxonomy" id="547018"/>
    <lineage>
        <taxon>Bacteria</taxon>
        <taxon>Bacillati</taxon>
        <taxon>Actinomycetota</taxon>
        <taxon>Actinomycetes</taxon>
        <taxon>Micrococcales</taxon>
        <taxon>Micrococcaceae</taxon>
        <taxon>Zhihengliuella</taxon>
    </lineage>
</organism>
<dbReference type="PROSITE" id="PS00218">
    <property type="entry name" value="AMINO_ACID_PERMEASE_1"/>
    <property type="match status" value="1"/>
</dbReference>
<evidence type="ECO:0000313" key="13">
    <source>
        <dbReference type="Proteomes" id="UP001501536"/>
    </source>
</evidence>
<dbReference type="InterPro" id="IPR004841">
    <property type="entry name" value="AA-permease/SLC12A_dom"/>
</dbReference>
<evidence type="ECO:0000256" key="2">
    <source>
        <dbReference type="ARBA" id="ARBA00008583"/>
    </source>
</evidence>
<dbReference type="PIRSF" id="PIRSF006060">
    <property type="entry name" value="AA_transporter"/>
    <property type="match status" value="1"/>
</dbReference>
<feature type="domain" description="Amino acid permease/ SLC12A" evidence="11">
    <location>
        <begin position="24"/>
        <end position="457"/>
    </location>
</feature>
<keyword evidence="7" id="KW-0029">Amino-acid transport</keyword>